<keyword evidence="3" id="KW-0221">Differentiation</keyword>
<feature type="compositionally biased region" description="Polar residues" evidence="7">
    <location>
        <begin position="24"/>
        <end position="52"/>
    </location>
</feature>
<dbReference type="InterPro" id="IPR044847">
    <property type="entry name" value="KAN_fam"/>
</dbReference>
<proteinExistence type="predicted"/>
<dbReference type="GO" id="GO:0000976">
    <property type="term" value="F:transcription cis-regulatory region binding"/>
    <property type="evidence" value="ECO:0007669"/>
    <property type="project" value="InterPro"/>
</dbReference>
<keyword evidence="6" id="KW-0539">Nucleus</keyword>
<evidence type="ECO:0000256" key="3">
    <source>
        <dbReference type="ARBA" id="ARBA00022782"/>
    </source>
</evidence>
<evidence type="ECO:0000256" key="7">
    <source>
        <dbReference type="SAM" id="MobiDB-lite"/>
    </source>
</evidence>
<evidence type="ECO:0000313" key="10">
    <source>
        <dbReference type="Proteomes" id="UP000283530"/>
    </source>
</evidence>
<comment type="subcellular location">
    <subcellularLocation>
        <location evidence="1">Nucleus</location>
    </subcellularLocation>
</comment>
<dbReference type="Pfam" id="PF00249">
    <property type="entry name" value="Myb_DNA-binding"/>
    <property type="match status" value="1"/>
</dbReference>
<dbReference type="EMBL" id="QPKB01000001">
    <property type="protein sequence ID" value="RWR75107.1"/>
    <property type="molecule type" value="Genomic_DNA"/>
</dbReference>
<keyword evidence="10" id="KW-1185">Reference proteome</keyword>
<comment type="caution">
    <text evidence="9">The sequence shown here is derived from an EMBL/GenBank/DDBJ whole genome shotgun (WGS) entry which is preliminary data.</text>
</comment>
<feature type="compositionally biased region" description="Polar residues" evidence="7">
    <location>
        <begin position="382"/>
        <end position="393"/>
    </location>
</feature>
<evidence type="ECO:0000313" key="9">
    <source>
        <dbReference type="EMBL" id="RWR75107.1"/>
    </source>
</evidence>
<feature type="compositionally biased region" description="Basic and acidic residues" evidence="7">
    <location>
        <begin position="410"/>
        <end position="419"/>
    </location>
</feature>
<dbReference type="OrthoDB" id="551907at2759"/>
<dbReference type="FunFam" id="1.10.10.60:FF:000002">
    <property type="entry name" value="Myb family transcription factor"/>
    <property type="match status" value="1"/>
</dbReference>
<gene>
    <name evidence="9" type="ORF">CKAN_00347300</name>
</gene>
<dbReference type="GO" id="GO:0006355">
    <property type="term" value="P:regulation of DNA-templated transcription"/>
    <property type="evidence" value="ECO:0007669"/>
    <property type="project" value="InterPro"/>
</dbReference>
<dbReference type="Gene3D" id="1.10.10.60">
    <property type="entry name" value="Homeodomain-like"/>
    <property type="match status" value="1"/>
</dbReference>
<dbReference type="GO" id="GO:0005634">
    <property type="term" value="C:nucleus"/>
    <property type="evidence" value="ECO:0007669"/>
    <property type="project" value="UniProtKB-SubCell"/>
</dbReference>
<evidence type="ECO:0000256" key="6">
    <source>
        <dbReference type="ARBA" id="ARBA00023242"/>
    </source>
</evidence>
<accession>A0A443N9B2</accession>
<feature type="region of interest" description="Disordered" evidence="7">
    <location>
        <begin position="24"/>
        <end position="56"/>
    </location>
</feature>
<evidence type="ECO:0000256" key="1">
    <source>
        <dbReference type="ARBA" id="ARBA00004123"/>
    </source>
</evidence>
<keyword evidence="5" id="KW-0804">Transcription</keyword>
<dbReference type="InterPro" id="IPR006447">
    <property type="entry name" value="Myb_dom_plants"/>
</dbReference>
<sequence>MPFHHLFMDPSSVQTPDLSLHISPPNSAPSSLCNSNSDQETAFDLSKSNSEGSVRPDSLACTELSLTNPTTPMEAESPWRRNKELPQQIPQNHYLLHRQTAAHPNNCRSNHLNHGVSILECDNRSIPFAGSYHLKERVPSWTFSLCSPLPSSSSPSITPALVEGGWESSALLHSLQGYQMAGSTRFNGLSPNLVKHPNYYPHLGMGASEAFHGMIRSRLMTKFPTKRNMRAPRMRWTSTLHARFVHAVELLGGHERATPKSVLELMDVKDLTLAHVKSHLQMYRTIKNTDKPASASEKAPSDGSGEENFSPTNTTNNLNNRFTEKRGSDGSIQHGNDHLSSTSLWSNSSSMGAWLQSNQSDIDELRSTCITPHQRSGHPFEESNSAQRTNSPGSHVDFRNPSLEFTLGRPDWHGKQHEG</sequence>
<evidence type="ECO:0000259" key="8">
    <source>
        <dbReference type="Pfam" id="PF00249"/>
    </source>
</evidence>
<keyword evidence="4" id="KW-0805">Transcription regulation</keyword>
<evidence type="ECO:0000256" key="5">
    <source>
        <dbReference type="ARBA" id="ARBA00023163"/>
    </source>
</evidence>
<dbReference type="InterPro" id="IPR009057">
    <property type="entry name" value="Homeodomain-like_sf"/>
</dbReference>
<dbReference type="InterPro" id="IPR001005">
    <property type="entry name" value="SANT/Myb"/>
</dbReference>
<evidence type="ECO:0000256" key="4">
    <source>
        <dbReference type="ARBA" id="ARBA00023015"/>
    </source>
</evidence>
<feature type="domain" description="Myb-like" evidence="8">
    <location>
        <begin position="233"/>
        <end position="284"/>
    </location>
</feature>
<dbReference type="GO" id="GO:0010158">
    <property type="term" value="P:abaxial cell fate specification"/>
    <property type="evidence" value="ECO:0007669"/>
    <property type="project" value="InterPro"/>
</dbReference>
<reference evidence="9 10" key="1">
    <citation type="journal article" date="2019" name="Nat. Plants">
        <title>Stout camphor tree genome fills gaps in understanding of flowering plant genome evolution.</title>
        <authorList>
            <person name="Chaw S.M."/>
            <person name="Liu Y.C."/>
            <person name="Wu Y.W."/>
            <person name="Wang H.Y."/>
            <person name="Lin C.I."/>
            <person name="Wu C.S."/>
            <person name="Ke H.M."/>
            <person name="Chang L.Y."/>
            <person name="Hsu C.Y."/>
            <person name="Yang H.T."/>
            <person name="Sudianto E."/>
            <person name="Hsu M.H."/>
            <person name="Wu K.P."/>
            <person name="Wang L.N."/>
            <person name="Leebens-Mack J.H."/>
            <person name="Tsai I.J."/>
        </authorList>
    </citation>
    <scope>NUCLEOTIDE SEQUENCE [LARGE SCALE GENOMIC DNA]</scope>
    <source>
        <strain evidence="10">cv. Chaw 1501</strain>
        <tissue evidence="9">Young leaves</tissue>
    </source>
</reference>
<dbReference type="SUPFAM" id="SSF46689">
    <property type="entry name" value="Homeodomain-like"/>
    <property type="match status" value="1"/>
</dbReference>
<evidence type="ECO:0000256" key="2">
    <source>
        <dbReference type="ARBA" id="ARBA00022473"/>
    </source>
</evidence>
<dbReference type="AlphaFoldDB" id="A0A443N9B2"/>
<protein>
    <submittedName>
        <fullName evidence="9">Transcription repressor KAN1</fullName>
    </submittedName>
</protein>
<keyword evidence="2" id="KW-0217">Developmental protein</keyword>
<dbReference type="PANTHER" id="PTHR31496:SF3">
    <property type="entry name" value="TRANSCRIPTION REPRESSOR KAN1"/>
    <property type="match status" value="1"/>
</dbReference>
<name>A0A443N9B2_9MAGN</name>
<dbReference type="PANTHER" id="PTHR31496">
    <property type="entry name" value="TRANSCRIPTION FACTOR KAN2-RELATED"/>
    <property type="match status" value="1"/>
</dbReference>
<organism evidence="9 10">
    <name type="scientific">Cinnamomum micranthum f. kanehirae</name>
    <dbReference type="NCBI Taxonomy" id="337451"/>
    <lineage>
        <taxon>Eukaryota</taxon>
        <taxon>Viridiplantae</taxon>
        <taxon>Streptophyta</taxon>
        <taxon>Embryophyta</taxon>
        <taxon>Tracheophyta</taxon>
        <taxon>Spermatophyta</taxon>
        <taxon>Magnoliopsida</taxon>
        <taxon>Magnoliidae</taxon>
        <taxon>Laurales</taxon>
        <taxon>Lauraceae</taxon>
        <taxon>Cinnamomum</taxon>
    </lineage>
</organism>
<feature type="region of interest" description="Disordered" evidence="7">
    <location>
        <begin position="287"/>
        <end position="348"/>
    </location>
</feature>
<dbReference type="NCBIfam" id="TIGR01557">
    <property type="entry name" value="myb_SHAQKYF"/>
    <property type="match status" value="1"/>
</dbReference>
<feature type="region of interest" description="Disordered" evidence="7">
    <location>
        <begin position="371"/>
        <end position="419"/>
    </location>
</feature>
<dbReference type="Proteomes" id="UP000283530">
    <property type="component" value="Unassembled WGS sequence"/>
</dbReference>